<sequence>MDITRRTALLGGLAPRTFMRRHWQKAPLLVRQAITDLAELPDRDALFELAGRDGVDARLVVRGARWRVRQGPFAPGTLPSPSKAGWTVLVNAVDEHSDAARALLDRFRFIPDARVDDLMLSYATDSGGVGPHVDSYDVFLLQLHGTRHWRIGPVADPALEPGLPLKILATFEPTAEWRLEPGDMLYLPPGWGHDGIAEGECITASIGFRAPSRNALANELIERMLDAAEDDDDAAYDDPAQPATVEPARVPERLARFADAAIERLVGDAEARACALGEILSEPRPSAVFEPGRPPRRGTARLRNPVQLDRRTRMLYDDWHVFINGESFRAAGRDARLMRALADHRELVSAQVAALSDEARTLLDDWIAHGWVKLGHHGPPGD</sequence>
<dbReference type="Pfam" id="PF08007">
    <property type="entry name" value="JmjC_2"/>
    <property type="match status" value="1"/>
</dbReference>
<accession>A0A7Y6NKS2</accession>
<keyword evidence="4" id="KW-0560">Oxidoreductase</keyword>
<dbReference type="Gene3D" id="2.60.120.650">
    <property type="entry name" value="Cupin"/>
    <property type="match status" value="1"/>
</dbReference>
<gene>
    <name evidence="7" type="ORF">HQN59_04575</name>
</gene>
<feature type="domain" description="JmjC" evidence="6">
    <location>
        <begin position="99"/>
        <end position="225"/>
    </location>
</feature>
<evidence type="ECO:0000313" key="7">
    <source>
        <dbReference type="EMBL" id="NUZ05033.1"/>
    </source>
</evidence>
<dbReference type="InterPro" id="IPR039994">
    <property type="entry name" value="NO66-like"/>
</dbReference>
<keyword evidence="5" id="KW-0408">Iron</keyword>
<comment type="caution">
    <text evidence="7">The sequence shown here is derived from an EMBL/GenBank/DDBJ whole genome shotgun (WGS) entry which is preliminary data.</text>
</comment>
<evidence type="ECO:0000313" key="8">
    <source>
        <dbReference type="Proteomes" id="UP000529637"/>
    </source>
</evidence>
<dbReference type="Proteomes" id="UP000529637">
    <property type="component" value="Unassembled WGS sequence"/>
</dbReference>
<dbReference type="GO" id="GO:0046872">
    <property type="term" value="F:metal ion binding"/>
    <property type="evidence" value="ECO:0007669"/>
    <property type="project" value="UniProtKB-KW"/>
</dbReference>
<reference evidence="7 8" key="1">
    <citation type="submission" date="2020-06" db="EMBL/GenBank/DDBJ databases">
        <title>Schlegella sp. ID0723 isolated from air conditioner.</title>
        <authorList>
            <person name="Kim D.Y."/>
            <person name="Kim D.-U."/>
        </authorList>
    </citation>
    <scope>NUCLEOTIDE SEQUENCE [LARGE SCALE GENOMIC DNA]</scope>
    <source>
        <strain evidence="7 8">ID0723</strain>
    </source>
</reference>
<evidence type="ECO:0000256" key="3">
    <source>
        <dbReference type="ARBA" id="ARBA00022964"/>
    </source>
</evidence>
<dbReference type="SUPFAM" id="SSF51197">
    <property type="entry name" value="Clavaminate synthase-like"/>
    <property type="match status" value="1"/>
</dbReference>
<dbReference type="Gene3D" id="3.40.366.30">
    <property type="entry name" value="50S ribosomal protein L16 arginine hydroxylase, Chain A, Domain 2"/>
    <property type="match status" value="1"/>
</dbReference>
<name>A0A7Y6NKS2_9BURK</name>
<keyword evidence="8" id="KW-1185">Reference proteome</keyword>
<dbReference type="Pfam" id="PF20514">
    <property type="entry name" value="WHD_ROXA"/>
    <property type="match status" value="1"/>
</dbReference>
<dbReference type="SMART" id="SM00558">
    <property type="entry name" value="JmjC"/>
    <property type="match status" value="1"/>
</dbReference>
<dbReference type="PANTHER" id="PTHR13096:SF8">
    <property type="entry name" value="RIBOSOMAL OXYGENASE 1"/>
    <property type="match status" value="1"/>
</dbReference>
<organism evidence="7 8">
    <name type="scientific">Piscinibacter koreensis</name>
    <dbReference type="NCBI Taxonomy" id="2742824"/>
    <lineage>
        <taxon>Bacteria</taxon>
        <taxon>Pseudomonadati</taxon>
        <taxon>Pseudomonadota</taxon>
        <taxon>Betaproteobacteria</taxon>
        <taxon>Burkholderiales</taxon>
        <taxon>Sphaerotilaceae</taxon>
        <taxon>Piscinibacter</taxon>
    </lineage>
</organism>
<dbReference type="RefSeq" id="WP_176066575.1">
    <property type="nucleotide sequence ID" value="NZ_JABWMJ010000002.1"/>
</dbReference>
<dbReference type="InterPro" id="IPR046799">
    <property type="entry name" value="ROXA-like_wH"/>
</dbReference>
<evidence type="ECO:0000259" key="6">
    <source>
        <dbReference type="PROSITE" id="PS51184"/>
    </source>
</evidence>
<keyword evidence="2" id="KW-0479">Metal-binding</keyword>
<dbReference type="InterPro" id="IPR003347">
    <property type="entry name" value="JmjC_dom"/>
</dbReference>
<evidence type="ECO:0000256" key="4">
    <source>
        <dbReference type="ARBA" id="ARBA00023002"/>
    </source>
</evidence>
<evidence type="ECO:0000256" key="2">
    <source>
        <dbReference type="ARBA" id="ARBA00022723"/>
    </source>
</evidence>
<dbReference type="PANTHER" id="PTHR13096">
    <property type="entry name" value="MINA53 MYC INDUCED NUCLEAR ANTIGEN"/>
    <property type="match status" value="1"/>
</dbReference>
<evidence type="ECO:0000256" key="5">
    <source>
        <dbReference type="ARBA" id="ARBA00023004"/>
    </source>
</evidence>
<keyword evidence="3" id="KW-0223">Dioxygenase</keyword>
<dbReference type="AlphaFoldDB" id="A0A7Y6NKS2"/>
<dbReference type="GO" id="GO:0016706">
    <property type="term" value="F:2-oxoglutarate-dependent dioxygenase activity"/>
    <property type="evidence" value="ECO:0007669"/>
    <property type="project" value="TreeGrafter"/>
</dbReference>
<proteinExistence type="predicted"/>
<evidence type="ECO:0000256" key="1">
    <source>
        <dbReference type="ARBA" id="ARBA00001954"/>
    </source>
</evidence>
<protein>
    <submittedName>
        <fullName evidence="7">Cupin domain-containing protein</fullName>
    </submittedName>
</protein>
<dbReference type="EMBL" id="JABWMJ010000002">
    <property type="protein sequence ID" value="NUZ05033.1"/>
    <property type="molecule type" value="Genomic_DNA"/>
</dbReference>
<dbReference type="PROSITE" id="PS51184">
    <property type="entry name" value="JMJC"/>
    <property type="match status" value="1"/>
</dbReference>
<comment type="cofactor">
    <cofactor evidence="1">
        <name>Fe(2+)</name>
        <dbReference type="ChEBI" id="CHEBI:29033"/>
    </cofactor>
</comment>